<proteinExistence type="predicted"/>
<gene>
    <name evidence="1" type="ORF">IHE45_07G078700</name>
</gene>
<dbReference type="Proteomes" id="UP000827976">
    <property type="component" value="Chromosome 7"/>
</dbReference>
<accession>A0ACB7VSD4</accession>
<comment type="caution">
    <text evidence="1">The sequence shown here is derived from an EMBL/GenBank/DDBJ whole genome shotgun (WGS) entry which is preliminary data.</text>
</comment>
<sequence length="86" mass="9679">MPSEIPPKLSVLDAVKHVLFGSSLVNVELFPSAVFTLSCNFFITFVIQMSTVTAHSKNMHECRDRPKFIFREDDAHLILASLCARI</sequence>
<keyword evidence="2" id="KW-1185">Reference proteome</keyword>
<reference evidence="2" key="1">
    <citation type="journal article" date="2022" name="Nat. Commun.">
        <title>Chromosome evolution and the genetic basis of agronomically important traits in greater yam.</title>
        <authorList>
            <person name="Bredeson J.V."/>
            <person name="Lyons J.B."/>
            <person name="Oniyinde I.O."/>
            <person name="Okereke N.R."/>
            <person name="Kolade O."/>
            <person name="Nnabue I."/>
            <person name="Nwadili C.O."/>
            <person name="Hribova E."/>
            <person name="Parker M."/>
            <person name="Nwogha J."/>
            <person name="Shu S."/>
            <person name="Carlson J."/>
            <person name="Kariba R."/>
            <person name="Muthemba S."/>
            <person name="Knop K."/>
            <person name="Barton G.J."/>
            <person name="Sherwood A.V."/>
            <person name="Lopez-Montes A."/>
            <person name="Asiedu R."/>
            <person name="Jamnadass R."/>
            <person name="Muchugi A."/>
            <person name="Goodstein D."/>
            <person name="Egesi C.N."/>
            <person name="Featherston J."/>
            <person name="Asfaw A."/>
            <person name="Simpson G.G."/>
            <person name="Dolezel J."/>
            <person name="Hendre P.S."/>
            <person name="Van Deynze A."/>
            <person name="Kumar P.L."/>
            <person name="Obidiegwu J.E."/>
            <person name="Bhattacharjee R."/>
            <person name="Rokhsar D.S."/>
        </authorList>
    </citation>
    <scope>NUCLEOTIDE SEQUENCE [LARGE SCALE GENOMIC DNA]</scope>
    <source>
        <strain evidence="2">cv. TDa95/00328</strain>
    </source>
</reference>
<protein>
    <submittedName>
        <fullName evidence="1">Uncharacterized protein</fullName>
    </submittedName>
</protein>
<organism evidence="1 2">
    <name type="scientific">Dioscorea alata</name>
    <name type="common">Purple yam</name>
    <dbReference type="NCBI Taxonomy" id="55571"/>
    <lineage>
        <taxon>Eukaryota</taxon>
        <taxon>Viridiplantae</taxon>
        <taxon>Streptophyta</taxon>
        <taxon>Embryophyta</taxon>
        <taxon>Tracheophyta</taxon>
        <taxon>Spermatophyta</taxon>
        <taxon>Magnoliopsida</taxon>
        <taxon>Liliopsida</taxon>
        <taxon>Dioscoreales</taxon>
        <taxon>Dioscoreaceae</taxon>
        <taxon>Dioscorea</taxon>
    </lineage>
</organism>
<evidence type="ECO:0000313" key="2">
    <source>
        <dbReference type="Proteomes" id="UP000827976"/>
    </source>
</evidence>
<dbReference type="EMBL" id="CM037017">
    <property type="protein sequence ID" value="KAH7677357.1"/>
    <property type="molecule type" value="Genomic_DNA"/>
</dbReference>
<name>A0ACB7VSD4_DIOAL</name>
<evidence type="ECO:0000313" key="1">
    <source>
        <dbReference type="EMBL" id="KAH7677357.1"/>
    </source>
</evidence>